<evidence type="ECO:0000313" key="1">
    <source>
        <dbReference type="EMBL" id="GAA3591148.1"/>
    </source>
</evidence>
<keyword evidence="2" id="KW-1185">Reference proteome</keyword>
<reference evidence="2" key="1">
    <citation type="journal article" date="2019" name="Int. J. Syst. Evol. Microbiol.">
        <title>The Global Catalogue of Microorganisms (GCM) 10K type strain sequencing project: providing services to taxonomists for standard genome sequencing and annotation.</title>
        <authorList>
            <consortium name="The Broad Institute Genomics Platform"/>
            <consortium name="The Broad Institute Genome Sequencing Center for Infectious Disease"/>
            <person name="Wu L."/>
            <person name="Ma J."/>
        </authorList>
    </citation>
    <scope>NUCLEOTIDE SEQUENCE [LARGE SCALE GENOMIC DNA]</scope>
    <source>
        <strain evidence="2">JCM 17656</strain>
    </source>
</reference>
<organism evidence="1 2">
    <name type="scientific">Streptomyces osmaniensis</name>
    <dbReference type="NCBI Taxonomy" id="593134"/>
    <lineage>
        <taxon>Bacteria</taxon>
        <taxon>Bacillati</taxon>
        <taxon>Actinomycetota</taxon>
        <taxon>Actinomycetes</taxon>
        <taxon>Kitasatosporales</taxon>
        <taxon>Streptomycetaceae</taxon>
        <taxon>Streptomyces</taxon>
    </lineage>
</organism>
<evidence type="ECO:0000313" key="2">
    <source>
        <dbReference type="Proteomes" id="UP001500707"/>
    </source>
</evidence>
<accession>A0ABP6YTZ5</accession>
<dbReference type="RefSeq" id="WP_346186358.1">
    <property type="nucleotide sequence ID" value="NZ_BAABCE010000027.1"/>
</dbReference>
<proteinExistence type="predicted"/>
<dbReference type="EMBL" id="BAABCE010000027">
    <property type="protein sequence ID" value="GAA3591148.1"/>
    <property type="molecule type" value="Genomic_DNA"/>
</dbReference>
<name>A0ABP6YTZ5_9ACTN</name>
<dbReference type="Proteomes" id="UP001500707">
    <property type="component" value="Unassembled WGS sequence"/>
</dbReference>
<comment type="caution">
    <text evidence="1">The sequence shown here is derived from an EMBL/GenBank/DDBJ whole genome shotgun (WGS) entry which is preliminary data.</text>
</comment>
<gene>
    <name evidence="1" type="ORF">GCM10022295_86000</name>
</gene>
<protein>
    <submittedName>
        <fullName evidence="1">Uncharacterized protein</fullName>
    </submittedName>
</protein>
<sequence length="45" mass="5138">MTTTIPARPIVPRPLWERHDLFQEPSYAPGLELLEDDDTEDDEGA</sequence>